<evidence type="ECO:0000313" key="3">
    <source>
        <dbReference type="Proteomes" id="UP000197138"/>
    </source>
</evidence>
<sequence>MKLKPCSNRCRAVVSLDVRDSGLDSAIIETAAQMTKGEEKSSETLDSIAQRRRGRTLPLKREDETCDD</sequence>
<feature type="region of interest" description="Disordered" evidence="1">
    <location>
        <begin position="34"/>
        <end position="68"/>
    </location>
</feature>
<dbReference type="AlphaFoldDB" id="A0A218VYT9"/>
<name>A0A218VYT9_PUNGR</name>
<dbReference type="Proteomes" id="UP000197138">
    <property type="component" value="Unassembled WGS sequence"/>
</dbReference>
<proteinExistence type="predicted"/>
<gene>
    <name evidence="2" type="ORF">CDL15_Pgr015148</name>
</gene>
<evidence type="ECO:0000256" key="1">
    <source>
        <dbReference type="SAM" id="MobiDB-lite"/>
    </source>
</evidence>
<protein>
    <submittedName>
        <fullName evidence="2">Uncharacterized protein</fullName>
    </submittedName>
</protein>
<feature type="compositionally biased region" description="Basic and acidic residues" evidence="1">
    <location>
        <begin position="59"/>
        <end position="68"/>
    </location>
</feature>
<evidence type="ECO:0000313" key="2">
    <source>
        <dbReference type="EMBL" id="OWM65724.1"/>
    </source>
</evidence>
<organism evidence="2 3">
    <name type="scientific">Punica granatum</name>
    <name type="common">Pomegranate</name>
    <dbReference type="NCBI Taxonomy" id="22663"/>
    <lineage>
        <taxon>Eukaryota</taxon>
        <taxon>Viridiplantae</taxon>
        <taxon>Streptophyta</taxon>
        <taxon>Embryophyta</taxon>
        <taxon>Tracheophyta</taxon>
        <taxon>Spermatophyta</taxon>
        <taxon>Magnoliopsida</taxon>
        <taxon>eudicotyledons</taxon>
        <taxon>Gunneridae</taxon>
        <taxon>Pentapetalae</taxon>
        <taxon>rosids</taxon>
        <taxon>malvids</taxon>
        <taxon>Myrtales</taxon>
        <taxon>Lythraceae</taxon>
        <taxon>Punica</taxon>
    </lineage>
</organism>
<accession>A0A218VYT9</accession>
<comment type="caution">
    <text evidence="2">The sequence shown here is derived from an EMBL/GenBank/DDBJ whole genome shotgun (WGS) entry which is preliminary data.</text>
</comment>
<dbReference type="EMBL" id="MTKT01005556">
    <property type="protein sequence ID" value="OWM65724.1"/>
    <property type="molecule type" value="Genomic_DNA"/>
</dbReference>
<reference evidence="3" key="1">
    <citation type="journal article" date="2017" name="Plant J.">
        <title>The pomegranate (Punica granatum L.) genome and the genomics of punicalagin biosynthesis.</title>
        <authorList>
            <person name="Qin G."/>
            <person name="Xu C."/>
            <person name="Ming R."/>
            <person name="Tang H."/>
            <person name="Guyot R."/>
            <person name="Kramer E.M."/>
            <person name="Hu Y."/>
            <person name="Yi X."/>
            <person name="Qi Y."/>
            <person name="Xu X."/>
            <person name="Gao Z."/>
            <person name="Pan H."/>
            <person name="Jian J."/>
            <person name="Tian Y."/>
            <person name="Yue Z."/>
            <person name="Xu Y."/>
        </authorList>
    </citation>
    <scope>NUCLEOTIDE SEQUENCE [LARGE SCALE GENOMIC DNA]</scope>
    <source>
        <strain evidence="3">cv. Dabenzi</strain>
    </source>
</reference>